<accession>A0AAJ0MF82</accession>
<feature type="domain" description="Prion-inhibition and propagation HeLo" evidence="2">
    <location>
        <begin position="11"/>
        <end position="204"/>
    </location>
</feature>
<dbReference type="InterPro" id="IPR038305">
    <property type="entry name" value="HeLo_sf"/>
</dbReference>
<protein>
    <submittedName>
        <fullName evidence="3">Prion-inhibition and propagation-domain-containing protein</fullName>
    </submittedName>
</protein>
<name>A0AAJ0MF82_9PEZI</name>
<dbReference type="Proteomes" id="UP001275084">
    <property type="component" value="Unassembled WGS sequence"/>
</dbReference>
<dbReference type="Pfam" id="PF14479">
    <property type="entry name" value="HeLo"/>
    <property type="match status" value="1"/>
</dbReference>
<evidence type="ECO:0000313" key="4">
    <source>
        <dbReference type="Proteomes" id="UP001275084"/>
    </source>
</evidence>
<dbReference type="Gene3D" id="1.20.120.1020">
    <property type="entry name" value="Prion-inhibition and propagation, HeLo domain"/>
    <property type="match status" value="1"/>
</dbReference>
<keyword evidence="3" id="KW-0034">Amyloid</keyword>
<proteinExistence type="predicted"/>
<evidence type="ECO:0000256" key="1">
    <source>
        <dbReference type="SAM" id="MobiDB-lite"/>
    </source>
</evidence>
<reference evidence="3" key="1">
    <citation type="journal article" date="2023" name="Mol. Phylogenet. Evol.">
        <title>Genome-scale phylogeny and comparative genomics of the fungal order Sordariales.</title>
        <authorList>
            <person name="Hensen N."/>
            <person name="Bonometti L."/>
            <person name="Westerberg I."/>
            <person name="Brannstrom I.O."/>
            <person name="Guillou S."/>
            <person name="Cros-Aarteil S."/>
            <person name="Calhoun S."/>
            <person name="Haridas S."/>
            <person name="Kuo A."/>
            <person name="Mondo S."/>
            <person name="Pangilinan J."/>
            <person name="Riley R."/>
            <person name="LaButti K."/>
            <person name="Andreopoulos B."/>
            <person name="Lipzen A."/>
            <person name="Chen C."/>
            <person name="Yan M."/>
            <person name="Daum C."/>
            <person name="Ng V."/>
            <person name="Clum A."/>
            <person name="Steindorff A."/>
            <person name="Ohm R.A."/>
            <person name="Martin F."/>
            <person name="Silar P."/>
            <person name="Natvig D.O."/>
            <person name="Lalanne C."/>
            <person name="Gautier V."/>
            <person name="Ament-Velasquez S.L."/>
            <person name="Kruys A."/>
            <person name="Hutchinson M.I."/>
            <person name="Powell A.J."/>
            <person name="Barry K."/>
            <person name="Miller A.N."/>
            <person name="Grigoriev I.V."/>
            <person name="Debuchy R."/>
            <person name="Gladieux P."/>
            <person name="Hiltunen Thoren M."/>
            <person name="Johannesson H."/>
        </authorList>
    </citation>
    <scope>NUCLEOTIDE SEQUENCE</scope>
    <source>
        <strain evidence="3">CBS 955.72</strain>
    </source>
</reference>
<dbReference type="InterPro" id="IPR029498">
    <property type="entry name" value="HeLo_dom"/>
</dbReference>
<keyword evidence="3" id="KW-0640">Prion</keyword>
<feature type="region of interest" description="Disordered" evidence="1">
    <location>
        <begin position="539"/>
        <end position="612"/>
    </location>
</feature>
<dbReference type="EMBL" id="JAUIQD010000003">
    <property type="protein sequence ID" value="KAK3356441.1"/>
    <property type="molecule type" value="Genomic_DNA"/>
</dbReference>
<evidence type="ECO:0000313" key="3">
    <source>
        <dbReference type="EMBL" id="KAK3356441.1"/>
    </source>
</evidence>
<evidence type="ECO:0000259" key="2">
    <source>
        <dbReference type="Pfam" id="PF14479"/>
    </source>
</evidence>
<dbReference type="AlphaFoldDB" id="A0AAJ0MF82"/>
<comment type="caution">
    <text evidence="3">The sequence shown here is derived from an EMBL/GenBank/DDBJ whole genome shotgun (WGS) entry which is preliminary data.</text>
</comment>
<sequence length="612" mass="69011">MSGLEVPAFLIGLAGLFSSCVDAFGYFKLAQHADKDVEVILLRLDIQKARLLIWGENVGILSASHQNPRLLDAHLVHIVRRILTQIENLLTDSEKLRASYGAQALNTPLERVVDYISSKSLVVFRTSATRFWARNSAKLGPSPQLTRIARIKWAVYEKEKFQELINTLSDLIDTIFEFSNTAREIQDRIIIEDIESNLDISQLAIIEEATESSYSAYSKAAASVRAATETGTVDRRTLEERLRDTGGTSWSNFHNPLPVVDAGDLDLLWSEIQDCPKYAVLTSRCRKLQTQDPCDIRQIGSQAANTSAGGALHWDISSRNRKGGNTLCQLIDRLIDIRKNIEAVEYNVLGEVLKAQDYNLTEAQTAYMEKMLPLLNLFIYCSPCVCLIHTALSISQQLSSPFIKIHVRPDDRMISSCCNMVDRTLGLRSTLEQVRGWESEAAVNDSNPLASFLDTVWLDRRLDRLNYELPYIYREEYGKSPTKRILIIGEADYIGPLIQRAPGRIPIPMDIWKLDIENRRPTRTLFSRFIESQFTSLVPAPRPPVSEPLTPSLRGGQHQAKTDDTGFRPSSPLFSDSKRRKVESRSFEQESGGNSSEDRDMDIESYFSKSSN</sequence>
<reference evidence="3" key="2">
    <citation type="submission" date="2023-06" db="EMBL/GenBank/DDBJ databases">
        <authorList>
            <consortium name="Lawrence Berkeley National Laboratory"/>
            <person name="Haridas S."/>
            <person name="Hensen N."/>
            <person name="Bonometti L."/>
            <person name="Westerberg I."/>
            <person name="Brannstrom I.O."/>
            <person name="Guillou S."/>
            <person name="Cros-Aarteil S."/>
            <person name="Calhoun S."/>
            <person name="Kuo A."/>
            <person name="Mondo S."/>
            <person name="Pangilinan J."/>
            <person name="Riley R."/>
            <person name="Labutti K."/>
            <person name="Andreopoulos B."/>
            <person name="Lipzen A."/>
            <person name="Chen C."/>
            <person name="Yanf M."/>
            <person name="Daum C."/>
            <person name="Ng V."/>
            <person name="Clum A."/>
            <person name="Steindorff A."/>
            <person name="Ohm R."/>
            <person name="Martin F."/>
            <person name="Silar P."/>
            <person name="Natvig D."/>
            <person name="Lalanne C."/>
            <person name="Gautier V."/>
            <person name="Ament-Velasquez S.L."/>
            <person name="Kruys A."/>
            <person name="Hutchinson M.I."/>
            <person name="Powell A.J."/>
            <person name="Barry K."/>
            <person name="Miller A.N."/>
            <person name="Grigoriev I.V."/>
            <person name="Debuchy R."/>
            <person name="Gladieux P."/>
            <person name="Thoren M.H."/>
            <person name="Johannesson H."/>
        </authorList>
    </citation>
    <scope>NUCLEOTIDE SEQUENCE</scope>
    <source>
        <strain evidence="3">CBS 955.72</strain>
    </source>
</reference>
<gene>
    <name evidence="3" type="ORF">B0T25DRAFT_135739</name>
</gene>
<dbReference type="PANTHER" id="PTHR37542">
    <property type="entry name" value="HELO DOMAIN-CONTAINING PROTEIN-RELATED"/>
    <property type="match status" value="1"/>
</dbReference>
<organism evidence="3 4">
    <name type="scientific">Lasiosphaeria hispida</name>
    <dbReference type="NCBI Taxonomy" id="260671"/>
    <lineage>
        <taxon>Eukaryota</taxon>
        <taxon>Fungi</taxon>
        <taxon>Dikarya</taxon>
        <taxon>Ascomycota</taxon>
        <taxon>Pezizomycotina</taxon>
        <taxon>Sordariomycetes</taxon>
        <taxon>Sordariomycetidae</taxon>
        <taxon>Sordariales</taxon>
        <taxon>Lasiosphaeriaceae</taxon>
        <taxon>Lasiosphaeria</taxon>
    </lineage>
</organism>
<keyword evidence="4" id="KW-1185">Reference proteome</keyword>